<dbReference type="AlphaFoldDB" id="A0A8B6URN8"/>
<protein>
    <submittedName>
        <fullName evidence="1">Uncharacterized protein</fullName>
    </submittedName>
</protein>
<dbReference type="EMBL" id="CP072011">
    <property type="protein sequence ID" value="QTH14565.1"/>
    <property type="molecule type" value="Genomic_DNA"/>
</dbReference>
<name>A0A8B6URN8_9PSED</name>
<dbReference type="RefSeq" id="WP_116643404.1">
    <property type="nucleotide sequence ID" value="NZ_CP072011.1"/>
</dbReference>
<dbReference type="Proteomes" id="UP000663914">
    <property type="component" value="Chromosome"/>
</dbReference>
<evidence type="ECO:0000313" key="1">
    <source>
        <dbReference type="EMBL" id="QTH14565.1"/>
    </source>
</evidence>
<evidence type="ECO:0000313" key="2">
    <source>
        <dbReference type="Proteomes" id="UP000663914"/>
    </source>
</evidence>
<organism evidence="1 2">
    <name type="scientific">Pseudomonas corrugata</name>
    <dbReference type="NCBI Taxonomy" id="47879"/>
    <lineage>
        <taxon>Bacteria</taxon>
        <taxon>Pseudomonadati</taxon>
        <taxon>Pseudomonadota</taxon>
        <taxon>Gammaproteobacteria</taxon>
        <taxon>Pseudomonadales</taxon>
        <taxon>Pseudomonadaceae</taxon>
        <taxon>Pseudomonas</taxon>
    </lineage>
</organism>
<gene>
    <name evidence="1" type="ORF">C4C32_01240</name>
</gene>
<reference evidence="1" key="2">
    <citation type="submission" date="2021-03" db="EMBL/GenBank/DDBJ databases">
        <authorList>
            <person name="Valentovich L.N."/>
            <person name="Akhremchuk A.E."/>
            <person name="Miamin V.E."/>
        </authorList>
    </citation>
    <scope>NUCLEOTIDE SEQUENCE</scope>
    <source>
        <strain evidence="1">3prime</strain>
    </source>
</reference>
<sequence>MASDFRDDSPQPLLAGSIANAGEPIRFEQVGLVDGFAGSSANKGQELKVFTRLAITSDEPGFHHLAKSIADMIQAWVSHSPVFERLGLG</sequence>
<proteinExistence type="predicted"/>
<accession>A0A8B6URN8</accession>
<reference evidence="1" key="1">
    <citation type="book" date="2019" name="MICROBIAL BIOTECHNOLOGY" publisher="Unknown Publisher">
        <title>Optimization of recombineering for directed mutagenesis of bacteria Pseudomonas corrugata 3'.</title>
        <authorList>
            <person name="Buinitskaja S.V."/>
            <person name="Pilipenok N."/>
            <person name="Valentovich L.N."/>
        </authorList>
    </citation>
    <scope>NUCLEOTIDE SEQUENCE</scope>
    <source>
        <strain evidence="1">3prime</strain>
    </source>
</reference>